<reference evidence="1 2" key="1">
    <citation type="journal article" date="2020" name="ISME J.">
        <title>Comparative genomics reveals insights into cyanobacterial evolution and habitat adaptation.</title>
        <authorList>
            <person name="Chen M.Y."/>
            <person name="Teng W.K."/>
            <person name="Zhao L."/>
            <person name="Hu C.X."/>
            <person name="Zhou Y.K."/>
            <person name="Han B.P."/>
            <person name="Song L.R."/>
            <person name="Shu W.S."/>
        </authorList>
    </citation>
    <scope>NUCLEOTIDE SEQUENCE [LARGE SCALE GENOMIC DNA]</scope>
    <source>
        <strain evidence="1 2">FACHB-248</strain>
    </source>
</reference>
<dbReference type="RefSeq" id="WP_190909866.1">
    <property type="nucleotide sequence ID" value="NZ_JACJTA010000065.1"/>
</dbReference>
<feature type="non-terminal residue" evidence="1">
    <location>
        <position position="1"/>
    </location>
</feature>
<proteinExistence type="predicted"/>
<gene>
    <name evidence="1" type="ORF">H6G81_23955</name>
</gene>
<comment type="caution">
    <text evidence="1">The sequence shown here is derived from an EMBL/GenBank/DDBJ whole genome shotgun (WGS) entry which is preliminary data.</text>
</comment>
<dbReference type="Proteomes" id="UP000660380">
    <property type="component" value="Unassembled WGS sequence"/>
</dbReference>
<organism evidence="1 2">
    <name type="scientific">Scytonema hofmannii FACHB-248</name>
    <dbReference type="NCBI Taxonomy" id="1842502"/>
    <lineage>
        <taxon>Bacteria</taxon>
        <taxon>Bacillati</taxon>
        <taxon>Cyanobacteriota</taxon>
        <taxon>Cyanophyceae</taxon>
        <taxon>Nostocales</taxon>
        <taxon>Scytonemataceae</taxon>
        <taxon>Scytonema</taxon>
    </lineage>
</organism>
<sequence>LGNGQWAMGNGQWAMGNGQWAMGIKRSDRVFHSYHAPCPMPYALCPMPHAPCPFTLYPSFVRFYILLEGQ</sequence>
<name>A0ABR8GWK6_9CYAN</name>
<evidence type="ECO:0000313" key="1">
    <source>
        <dbReference type="EMBL" id="MBD2607495.1"/>
    </source>
</evidence>
<protein>
    <submittedName>
        <fullName evidence="1">Uncharacterized protein</fullName>
    </submittedName>
</protein>
<keyword evidence="2" id="KW-1185">Reference proteome</keyword>
<dbReference type="EMBL" id="JACJTA010000065">
    <property type="protein sequence ID" value="MBD2607495.1"/>
    <property type="molecule type" value="Genomic_DNA"/>
</dbReference>
<evidence type="ECO:0000313" key="2">
    <source>
        <dbReference type="Proteomes" id="UP000660380"/>
    </source>
</evidence>
<accession>A0ABR8GWK6</accession>